<feature type="domain" description="Glycosyltransferase 61 catalytic" evidence="4">
    <location>
        <begin position="179"/>
        <end position="358"/>
    </location>
</feature>
<keyword evidence="2" id="KW-0808">Transferase</keyword>
<dbReference type="AlphaFoldDB" id="A0A951PR51"/>
<evidence type="ECO:0000256" key="1">
    <source>
        <dbReference type="ARBA" id="ARBA00022676"/>
    </source>
</evidence>
<evidence type="ECO:0000256" key="3">
    <source>
        <dbReference type="ARBA" id="ARBA00023180"/>
    </source>
</evidence>
<evidence type="ECO:0000313" key="6">
    <source>
        <dbReference type="Proteomes" id="UP000753908"/>
    </source>
</evidence>
<dbReference type="InterPro" id="IPR049625">
    <property type="entry name" value="Glyco_transf_61_cat"/>
</dbReference>
<gene>
    <name evidence="5" type="ORF">KME25_25815</name>
</gene>
<dbReference type="GO" id="GO:0016757">
    <property type="term" value="F:glycosyltransferase activity"/>
    <property type="evidence" value="ECO:0007669"/>
    <property type="project" value="UniProtKB-KW"/>
</dbReference>
<dbReference type="Proteomes" id="UP000753908">
    <property type="component" value="Unassembled WGS sequence"/>
</dbReference>
<reference evidence="5" key="1">
    <citation type="submission" date="2021-05" db="EMBL/GenBank/DDBJ databases">
        <authorList>
            <person name="Pietrasiak N."/>
            <person name="Ward R."/>
            <person name="Stajich J.E."/>
            <person name="Kurbessoian T."/>
        </authorList>
    </citation>
    <scope>NUCLEOTIDE SEQUENCE</scope>
    <source>
        <strain evidence="5">CPER-KK1</strain>
    </source>
</reference>
<keyword evidence="3" id="KW-0325">Glycoprotein</keyword>
<organism evidence="5 6">
    <name type="scientific">Symplocastrum torsivum CPER-KK1</name>
    <dbReference type="NCBI Taxonomy" id="450513"/>
    <lineage>
        <taxon>Bacteria</taxon>
        <taxon>Bacillati</taxon>
        <taxon>Cyanobacteriota</taxon>
        <taxon>Cyanophyceae</taxon>
        <taxon>Oscillatoriophycideae</taxon>
        <taxon>Oscillatoriales</taxon>
        <taxon>Microcoleaceae</taxon>
        <taxon>Symplocastrum</taxon>
    </lineage>
</organism>
<evidence type="ECO:0000256" key="2">
    <source>
        <dbReference type="ARBA" id="ARBA00022679"/>
    </source>
</evidence>
<keyword evidence="1" id="KW-0328">Glycosyltransferase</keyword>
<dbReference type="EMBL" id="JAHHIF010000049">
    <property type="protein sequence ID" value="MBW4547834.1"/>
    <property type="molecule type" value="Genomic_DNA"/>
</dbReference>
<proteinExistence type="predicted"/>
<dbReference type="InterPro" id="IPR007657">
    <property type="entry name" value="Glycosyltransferase_61"/>
</dbReference>
<accession>A0A951PR51</accession>
<protein>
    <submittedName>
        <fullName evidence="5">Glycosyltransferase family 61 protein</fullName>
    </submittedName>
</protein>
<evidence type="ECO:0000259" key="4">
    <source>
        <dbReference type="Pfam" id="PF04577"/>
    </source>
</evidence>
<name>A0A951PR51_9CYAN</name>
<evidence type="ECO:0000313" key="5">
    <source>
        <dbReference type="EMBL" id="MBW4547834.1"/>
    </source>
</evidence>
<sequence length="421" mass="46941">MNKKIKSVLRPYWYIFKDTIRTGKGLLIKPIQTLPISSEVIGPPKGFYESTQKWLATNELPQNSSQGSYQEIYPVHLIRRAKPGTLDKEAHWKFKIEYEREISPSFVAVIPQGRVWVNKGKIVDYTAVITADDCLLSELSIEFGRLPNNHSIFTEWKLPPVHTIEGIAAVLTSAKANIYFHWMTDLLPRIELLRRSGIALDSIDNFIVNSYNSPFQKETLTTLGISPSKIVESSKNQHIKADKLVAPSLPSLPGNPPLWVCDFLRENFLNTAQLGTILPNVDKPEHIYISRATASYRQVINEAEVAGFLNQLGFQTVALESLTVAEQAALFHSAKVIVAPHGAGLTNTVFCQPGTKIIEFFSPKYVNVCYWALANQVNLDYYYLLGEGQSPPEGVDPHLSGEDIFVNVDSLSKVMKAAGVA</sequence>
<reference evidence="5" key="2">
    <citation type="journal article" date="2022" name="Microbiol. Resour. Announc.">
        <title>Metagenome Sequencing to Explore Phylogenomics of Terrestrial Cyanobacteria.</title>
        <authorList>
            <person name="Ward R.D."/>
            <person name="Stajich J.E."/>
            <person name="Johansen J.R."/>
            <person name="Huntemann M."/>
            <person name="Clum A."/>
            <person name="Foster B."/>
            <person name="Foster B."/>
            <person name="Roux S."/>
            <person name="Palaniappan K."/>
            <person name="Varghese N."/>
            <person name="Mukherjee S."/>
            <person name="Reddy T.B.K."/>
            <person name="Daum C."/>
            <person name="Copeland A."/>
            <person name="Chen I.A."/>
            <person name="Ivanova N.N."/>
            <person name="Kyrpides N.C."/>
            <person name="Shapiro N."/>
            <person name="Eloe-Fadrosh E.A."/>
            <person name="Pietrasiak N."/>
        </authorList>
    </citation>
    <scope>NUCLEOTIDE SEQUENCE</scope>
    <source>
        <strain evidence="5">CPER-KK1</strain>
    </source>
</reference>
<dbReference type="Pfam" id="PF04577">
    <property type="entry name" value="Glyco_transf_61"/>
    <property type="match status" value="1"/>
</dbReference>
<comment type="caution">
    <text evidence="5">The sequence shown here is derived from an EMBL/GenBank/DDBJ whole genome shotgun (WGS) entry which is preliminary data.</text>
</comment>
<dbReference type="PANTHER" id="PTHR20961">
    <property type="entry name" value="GLYCOSYLTRANSFERASE"/>
    <property type="match status" value="1"/>
</dbReference>